<evidence type="ECO:0000313" key="1">
    <source>
        <dbReference type="EMBL" id="EMJ5136114.1"/>
    </source>
</evidence>
<evidence type="ECO:0000313" key="2">
    <source>
        <dbReference type="EMBL" id="EMJ5136611.1"/>
    </source>
</evidence>
<reference evidence="2" key="1">
    <citation type="submission" date="2024-02" db="EMBL/GenBank/DDBJ databases">
        <authorList>
            <consortium name="Clinical and Environmental Microbiology Branch: Whole genome sequencing antimicrobial resistance pathogens in the healthcare setting"/>
        </authorList>
    </citation>
    <scope>NUCLEOTIDE SEQUENCE</scope>
    <source>
        <strain evidence="2">2021GO-0154</strain>
    </source>
</reference>
<gene>
    <name evidence="1" type="ORF">RG298_003901</name>
    <name evidence="2" type="ORF">RG298_004427</name>
</gene>
<sequence>MARPLASLTIENFWNEDIKEMKYVCYQDTLPISSEIFYNIKQKQIIPNAHLFSLYTETNSFWKIKFTTVSGAHWFTPNRLKCDDFKEDNSQVTIGINGDAKTMYVAFPSSKSCSIQLVKSN</sequence>
<dbReference type="EMBL" id="ABMABF030000016">
    <property type="protein sequence ID" value="EMJ5136114.1"/>
    <property type="molecule type" value="Genomic_DNA"/>
</dbReference>
<proteinExistence type="predicted"/>
<name>A0AAI9GJ40_PROST</name>
<dbReference type="EMBL" id="ABMABF030000045">
    <property type="protein sequence ID" value="EMJ5136611.1"/>
    <property type="molecule type" value="Genomic_DNA"/>
</dbReference>
<dbReference type="AlphaFoldDB" id="A0AAI9GJ40"/>
<organism evidence="2">
    <name type="scientific">Providencia stuartii</name>
    <dbReference type="NCBI Taxonomy" id="588"/>
    <lineage>
        <taxon>Bacteria</taxon>
        <taxon>Pseudomonadati</taxon>
        <taxon>Pseudomonadota</taxon>
        <taxon>Gammaproteobacteria</taxon>
        <taxon>Enterobacterales</taxon>
        <taxon>Morganellaceae</taxon>
        <taxon>Providencia</taxon>
    </lineage>
</organism>
<comment type="caution">
    <text evidence="2">The sequence shown here is derived from an EMBL/GenBank/DDBJ whole genome shotgun (WGS) entry which is preliminary data.</text>
</comment>
<dbReference type="RefSeq" id="WP_283126800.1">
    <property type="nucleotide sequence ID" value="NZ_CANMXG010000024.1"/>
</dbReference>
<accession>A0AAI9GJ40</accession>
<protein>
    <submittedName>
        <fullName evidence="2">Uncharacterized protein</fullName>
    </submittedName>
</protein>